<dbReference type="RefSeq" id="WP_117001223.1">
    <property type="nucleotide sequence ID" value="NZ_BMJS01000001.1"/>
</dbReference>
<dbReference type="InterPro" id="IPR038157">
    <property type="entry name" value="FeoA_core_dom"/>
</dbReference>
<dbReference type="PANTHER" id="PTHR42954:SF2">
    <property type="entry name" value="FE(2+) TRANSPORT PROTEIN A"/>
    <property type="match status" value="1"/>
</dbReference>
<dbReference type="SMART" id="SM00899">
    <property type="entry name" value="FeoA"/>
    <property type="match status" value="1"/>
</dbReference>
<evidence type="ECO:0000259" key="2">
    <source>
        <dbReference type="SMART" id="SM00899"/>
    </source>
</evidence>
<reference evidence="3" key="2">
    <citation type="submission" date="2020-09" db="EMBL/GenBank/DDBJ databases">
        <authorList>
            <person name="Sun Q."/>
            <person name="Zhou Y."/>
        </authorList>
    </citation>
    <scope>NUCLEOTIDE SEQUENCE</scope>
    <source>
        <strain evidence="3">CGMCC 1.15758</strain>
    </source>
</reference>
<dbReference type="OrthoDB" id="9811076at2"/>
<proteinExistence type="predicted"/>
<keyword evidence="4" id="KW-1185">Reference proteome</keyword>
<feature type="domain" description="Ferrous iron transporter FeoA-like" evidence="2">
    <location>
        <begin position="1"/>
        <end position="72"/>
    </location>
</feature>
<protein>
    <submittedName>
        <fullName evidence="3">Iron transporter</fullName>
    </submittedName>
</protein>
<reference evidence="3" key="1">
    <citation type="journal article" date="2014" name="Int. J. Syst. Evol. Microbiol.">
        <title>Complete genome sequence of Corynebacterium casei LMG S-19264T (=DSM 44701T), isolated from a smear-ripened cheese.</title>
        <authorList>
            <consortium name="US DOE Joint Genome Institute (JGI-PGF)"/>
            <person name="Walter F."/>
            <person name="Albersmeier A."/>
            <person name="Kalinowski J."/>
            <person name="Ruckert C."/>
        </authorList>
    </citation>
    <scope>NUCLEOTIDE SEQUENCE</scope>
    <source>
        <strain evidence="3">CGMCC 1.15758</strain>
    </source>
</reference>
<name>A0A8J2Z1X4_9GAMM</name>
<dbReference type="GO" id="GO:0046914">
    <property type="term" value="F:transition metal ion binding"/>
    <property type="evidence" value="ECO:0007669"/>
    <property type="project" value="InterPro"/>
</dbReference>
<dbReference type="Proteomes" id="UP000636949">
    <property type="component" value="Unassembled WGS sequence"/>
</dbReference>
<evidence type="ECO:0000313" key="3">
    <source>
        <dbReference type="EMBL" id="GGF88139.1"/>
    </source>
</evidence>
<dbReference type="InterPro" id="IPR052713">
    <property type="entry name" value="FeoA"/>
</dbReference>
<dbReference type="AlphaFoldDB" id="A0A8J2Z1X4"/>
<sequence length="73" mass="8492">MNIKTKQNYKILGFNDNCPRNYMQKLLSLGFIPGETFYIAKKALFGNPYHISIKNFSVSLRKSEILYMQVQAL</sequence>
<evidence type="ECO:0000313" key="4">
    <source>
        <dbReference type="Proteomes" id="UP000636949"/>
    </source>
</evidence>
<comment type="caution">
    <text evidence="3">The sequence shown here is derived from an EMBL/GenBank/DDBJ whole genome shotgun (WGS) entry which is preliminary data.</text>
</comment>
<gene>
    <name evidence="3" type="primary">feoA</name>
    <name evidence="3" type="ORF">GCM10010995_01730</name>
</gene>
<dbReference type="SUPFAM" id="SSF50037">
    <property type="entry name" value="C-terminal domain of transcriptional repressors"/>
    <property type="match status" value="1"/>
</dbReference>
<keyword evidence="1" id="KW-0408">Iron</keyword>
<dbReference type="InterPro" id="IPR007167">
    <property type="entry name" value="Fe-transptr_FeoA-like"/>
</dbReference>
<accession>A0A8J2Z1X4</accession>
<dbReference type="EMBL" id="BMJS01000001">
    <property type="protein sequence ID" value="GGF88139.1"/>
    <property type="molecule type" value="Genomic_DNA"/>
</dbReference>
<dbReference type="Gene3D" id="2.30.30.90">
    <property type="match status" value="1"/>
</dbReference>
<dbReference type="Pfam" id="PF04023">
    <property type="entry name" value="FeoA"/>
    <property type="match status" value="1"/>
</dbReference>
<dbReference type="InterPro" id="IPR008988">
    <property type="entry name" value="Transcriptional_repressor_C"/>
</dbReference>
<dbReference type="PANTHER" id="PTHR42954">
    <property type="entry name" value="FE(2+) TRANSPORT PROTEIN A"/>
    <property type="match status" value="1"/>
</dbReference>
<evidence type="ECO:0000256" key="1">
    <source>
        <dbReference type="ARBA" id="ARBA00023004"/>
    </source>
</evidence>
<organism evidence="3 4">
    <name type="scientific">Cysteiniphilum litorale</name>
    <dbReference type="NCBI Taxonomy" id="2056700"/>
    <lineage>
        <taxon>Bacteria</taxon>
        <taxon>Pseudomonadati</taxon>
        <taxon>Pseudomonadota</taxon>
        <taxon>Gammaproteobacteria</taxon>
        <taxon>Thiotrichales</taxon>
        <taxon>Fastidiosibacteraceae</taxon>
        <taxon>Cysteiniphilum</taxon>
    </lineage>
</organism>